<dbReference type="InterPro" id="IPR012340">
    <property type="entry name" value="NA-bd_OB-fold"/>
</dbReference>
<organism evidence="7 8">
    <name type="scientific">Halopseudomonas phragmitis</name>
    <dbReference type="NCBI Taxonomy" id="1931241"/>
    <lineage>
        <taxon>Bacteria</taxon>
        <taxon>Pseudomonadati</taxon>
        <taxon>Pseudomonadota</taxon>
        <taxon>Gammaproteobacteria</taxon>
        <taxon>Pseudomonadales</taxon>
        <taxon>Pseudomonadaceae</taxon>
        <taxon>Halopseudomonas</taxon>
    </lineage>
</organism>
<dbReference type="PRINTS" id="PR00050">
    <property type="entry name" value="COLDSHOCK"/>
</dbReference>
<dbReference type="Gene3D" id="2.40.50.140">
    <property type="entry name" value="Nucleic acid-binding proteins"/>
    <property type="match status" value="1"/>
</dbReference>
<dbReference type="AlphaFoldDB" id="A0A1V0BA28"/>
<gene>
    <name evidence="7" type="ORF">BVH74_09970</name>
</gene>
<feature type="domain" description="CSD" evidence="6">
    <location>
        <begin position="131"/>
        <end position="195"/>
    </location>
</feature>
<dbReference type="SMART" id="SM00357">
    <property type="entry name" value="CSP"/>
    <property type="match status" value="1"/>
</dbReference>
<feature type="transmembrane region" description="Helical" evidence="5">
    <location>
        <begin position="86"/>
        <end position="108"/>
    </location>
</feature>
<comment type="subcellular location">
    <subcellularLocation>
        <location evidence="1 3">Cytoplasm</location>
    </subcellularLocation>
</comment>
<dbReference type="EMBL" id="CP020100">
    <property type="protein sequence ID" value="AQZ96785.1"/>
    <property type="molecule type" value="Genomic_DNA"/>
</dbReference>
<name>A0A1V0BA28_9GAMM</name>
<dbReference type="STRING" id="1931241.BVH74_09970"/>
<dbReference type="KEGG" id="ppha:BVH74_09970"/>
<evidence type="ECO:0000256" key="3">
    <source>
        <dbReference type="RuleBase" id="RU000408"/>
    </source>
</evidence>
<dbReference type="PANTHER" id="PTHR11544">
    <property type="entry name" value="COLD SHOCK DOMAIN CONTAINING PROTEINS"/>
    <property type="match status" value="1"/>
</dbReference>
<feature type="transmembrane region" description="Helical" evidence="5">
    <location>
        <begin position="58"/>
        <end position="80"/>
    </location>
</feature>
<keyword evidence="8" id="KW-1185">Reference proteome</keyword>
<feature type="transmembrane region" description="Helical" evidence="5">
    <location>
        <begin position="30"/>
        <end position="46"/>
    </location>
</feature>
<evidence type="ECO:0000259" key="6">
    <source>
        <dbReference type="PROSITE" id="PS51857"/>
    </source>
</evidence>
<dbReference type="PROSITE" id="PS00352">
    <property type="entry name" value="CSD_1"/>
    <property type="match status" value="1"/>
</dbReference>
<sequence length="196" mass="21113">MRYLHLILGAIALLSGLFYSLSPAPHHGIAHPAAIAALLIGLLNLQQFSRNTQSTHRLSGLLSSLLLLIAGLIPTSALLINPAAGLLLLPAALLASVAVLTELVLGLLPNRASAQRQPTRNRKAPGDRNTREQGTVKWFNGSKGFGFISRDNGEDVFVHFRAIRGDGHRTLQEGQRVEFSVSHREKGLQAEDVAVI</sequence>
<protein>
    <recommendedName>
        <fullName evidence="6">CSD domain-containing protein</fullName>
    </recommendedName>
</protein>
<dbReference type="InterPro" id="IPR050181">
    <property type="entry name" value="Cold_shock_domain"/>
</dbReference>
<evidence type="ECO:0000256" key="4">
    <source>
        <dbReference type="SAM" id="MobiDB-lite"/>
    </source>
</evidence>
<keyword evidence="2" id="KW-0963">Cytoplasm</keyword>
<dbReference type="Pfam" id="PF00313">
    <property type="entry name" value="CSD"/>
    <property type="match status" value="1"/>
</dbReference>
<dbReference type="GO" id="GO:0005829">
    <property type="term" value="C:cytosol"/>
    <property type="evidence" value="ECO:0007669"/>
    <property type="project" value="UniProtKB-ARBA"/>
</dbReference>
<dbReference type="SUPFAM" id="SSF50249">
    <property type="entry name" value="Nucleic acid-binding proteins"/>
    <property type="match status" value="1"/>
</dbReference>
<evidence type="ECO:0000313" key="7">
    <source>
        <dbReference type="EMBL" id="AQZ96785.1"/>
    </source>
</evidence>
<evidence type="ECO:0000256" key="5">
    <source>
        <dbReference type="SAM" id="Phobius"/>
    </source>
</evidence>
<dbReference type="PROSITE" id="PS51857">
    <property type="entry name" value="CSD_2"/>
    <property type="match status" value="1"/>
</dbReference>
<dbReference type="FunFam" id="2.40.50.140:FF:000006">
    <property type="entry name" value="Cold shock protein CspC"/>
    <property type="match status" value="1"/>
</dbReference>
<proteinExistence type="predicted"/>
<dbReference type="Proteomes" id="UP000243488">
    <property type="component" value="Chromosome"/>
</dbReference>
<dbReference type="InterPro" id="IPR019844">
    <property type="entry name" value="CSD_CS"/>
</dbReference>
<evidence type="ECO:0000256" key="2">
    <source>
        <dbReference type="ARBA" id="ARBA00022490"/>
    </source>
</evidence>
<feature type="region of interest" description="Disordered" evidence="4">
    <location>
        <begin position="114"/>
        <end position="133"/>
    </location>
</feature>
<dbReference type="CDD" id="cd04458">
    <property type="entry name" value="CSP_CDS"/>
    <property type="match status" value="1"/>
</dbReference>
<accession>A0A1V0BA28</accession>
<dbReference type="InterPro" id="IPR002059">
    <property type="entry name" value="CSP_DNA-bd"/>
</dbReference>
<dbReference type="GO" id="GO:0003676">
    <property type="term" value="F:nucleic acid binding"/>
    <property type="evidence" value="ECO:0007669"/>
    <property type="project" value="InterPro"/>
</dbReference>
<evidence type="ECO:0000256" key="1">
    <source>
        <dbReference type="ARBA" id="ARBA00004496"/>
    </source>
</evidence>
<dbReference type="InterPro" id="IPR011129">
    <property type="entry name" value="CSD"/>
</dbReference>
<reference evidence="7 8" key="1">
    <citation type="submission" date="2017-03" db="EMBL/GenBank/DDBJ databases">
        <title>Complete genome sequence of the novel DNRA strain Pseudomonas sp. S-6-2 isolated from Chinese polluted river sediment. Journal of Biotechnology.</title>
        <authorList>
            <person name="Li J."/>
            <person name="Xiang F."/>
            <person name="Wang L."/>
            <person name="Xi L."/>
            <person name="Liu J."/>
        </authorList>
    </citation>
    <scope>NUCLEOTIDE SEQUENCE [LARGE SCALE GENOMIC DNA]</scope>
    <source>
        <strain evidence="7 8">S-6-2</strain>
    </source>
</reference>
<keyword evidence="5" id="KW-0812">Transmembrane</keyword>
<keyword evidence="5" id="KW-0472">Membrane</keyword>
<keyword evidence="5" id="KW-1133">Transmembrane helix</keyword>
<evidence type="ECO:0000313" key="8">
    <source>
        <dbReference type="Proteomes" id="UP000243488"/>
    </source>
</evidence>